<comment type="subcellular location">
    <subcellularLocation>
        <location evidence="1">Cell projection</location>
        <location evidence="1">Cilium</location>
    </subcellularLocation>
    <subcellularLocation>
        <location evidence="2">Cytoplasm</location>
        <location evidence="2">Cytoskeleton</location>
    </subcellularLocation>
</comment>
<feature type="compositionally biased region" description="Basic and acidic residues" evidence="6">
    <location>
        <begin position="111"/>
        <end position="122"/>
    </location>
</feature>
<feature type="compositionally biased region" description="Basic and acidic residues" evidence="6">
    <location>
        <begin position="1"/>
        <end position="11"/>
    </location>
</feature>
<dbReference type="InterPro" id="IPR027012">
    <property type="entry name" value="Enkurin_dom"/>
</dbReference>
<dbReference type="AlphaFoldDB" id="L1I9G3"/>
<protein>
    <recommendedName>
        <fullName evidence="7">Enkurin domain-containing protein</fullName>
    </recommendedName>
</protein>
<dbReference type="HOGENOM" id="CLU_777176_0_0_1"/>
<evidence type="ECO:0000256" key="2">
    <source>
        <dbReference type="ARBA" id="ARBA00004245"/>
    </source>
</evidence>
<dbReference type="KEGG" id="gtt:GUITHDRAFT_156304"/>
<dbReference type="PROSITE" id="PS51665">
    <property type="entry name" value="ENKURIN"/>
    <property type="match status" value="1"/>
</dbReference>
<gene>
    <name evidence="8" type="ORF">GUITHDRAFT_156304</name>
</gene>
<feature type="region of interest" description="Disordered" evidence="6">
    <location>
        <begin position="335"/>
        <end position="357"/>
    </location>
</feature>
<dbReference type="RefSeq" id="XP_005819475.1">
    <property type="nucleotide sequence ID" value="XM_005819418.1"/>
</dbReference>
<dbReference type="Pfam" id="PF13864">
    <property type="entry name" value="Enkurin"/>
    <property type="match status" value="1"/>
</dbReference>
<feature type="domain" description="Enkurin" evidence="7">
    <location>
        <begin position="233"/>
        <end position="325"/>
    </location>
</feature>
<dbReference type="PaxDb" id="55529-EKX32495"/>
<evidence type="ECO:0000256" key="4">
    <source>
        <dbReference type="ARBA" id="ARBA00023212"/>
    </source>
</evidence>
<dbReference type="GO" id="GO:0005929">
    <property type="term" value="C:cilium"/>
    <property type="evidence" value="ECO:0007669"/>
    <property type="project" value="UniProtKB-SubCell"/>
</dbReference>
<dbReference type="InterPro" id="IPR052102">
    <property type="entry name" value="Enkurin_domain-protein"/>
</dbReference>
<dbReference type="EnsemblProtists" id="EKX32495">
    <property type="protein sequence ID" value="EKX32495"/>
    <property type="gene ID" value="GUITHDRAFT_156304"/>
</dbReference>
<evidence type="ECO:0000256" key="5">
    <source>
        <dbReference type="ARBA" id="ARBA00023273"/>
    </source>
</evidence>
<evidence type="ECO:0000259" key="7">
    <source>
        <dbReference type="PROSITE" id="PS51665"/>
    </source>
</evidence>
<evidence type="ECO:0000256" key="1">
    <source>
        <dbReference type="ARBA" id="ARBA00004138"/>
    </source>
</evidence>
<reference evidence="9" key="3">
    <citation type="submission" date="2016-03" db="UniProtKB">
        <authorList>
            <consortium name="EnsemblProtists"/>
        </authorList>
    </citation>
    <scope>IDENTIFICATION</scope>
</reference>
<dbReference type="Proteomes" id="UP000011087">
    <property type="component" value="Unassembled WGS sequence"/>
</dbReference>
<dbReference type="EMBL" id="JH993186">
    <property type="protein sequence ID" value="EKX32495.1"/>
    <property type="molecule type" value="Genomic_DNA"/>
</dbReference>
<keyword evidence="3" id="KW-0963">Cytoplasm</keyword>
<reference evidence="8 10" key="1">
    <citation type="journal article" date="2012" name="Nature">
        <title>Algal genomes reveal evolutionary mosaicism and the fate of nucleomorphs.</title>
        <authorList>
            <consortium name="DOE Joint Genome Institute"/>
            <person name="Curtis B.A."/>
            <person name="Tanifuji G."/>
            <person name="Burki F."/>
            <person name="Gruber A."/>
            <person name="Irimia M."/>
            <person name="Maruyama S."/>
            <person name="Arias M.C."/>
            <person name="Ball S.G."/>
            <person name="Gile G.H."/>
            <person name="Hirakawa Y."/>
            <person name="Hopkins J.F."/>
            <person name="Kuo A."/>
            <person name="Rensing S.A."/>
            <person name="Schmutz J."/>
            <person name="Symeonidi A."/>
            <person name="Elias M."/>
            <person name="Eveleigh R.J."/>
            <person name="Herman E.K."/>
            <person name="Klute M.J."/>
            <person name="Nakayama T."/>
            <person name="Obornik M."/>
            <person name="Reyes-Prieto A."/>
            <person name="Armbrust E.V."/>
            <person name="Aves S.J."/>
            <person name="Beiko R.G."/>
            <person name="Coutinho P."/>
            <person name="Dacks J.B."/>
            <person name="Durnford D.G."/>
            <person name="Fast N.M."/>
            <person name="Green B.R."/>
            <person name="Grisdale C.J."/>
            <person name="Hempel F."/>
            <person name="Henrissat B."/>
            <person name="Hoppner M.P."/>
            <person name="Ishida K."/>
            <person name="Kim E."/>
            <person name="Koreny L."/>
            <person name="Kroth P.G."/>
            <person name="Liu Y."/>
            <person name="Malik S.B."/>
            <person name="Maier U.G."/>
            <person name="McRose D."/>
            <person name="Mock T."/>
            <person name="Neilson J.A."/>
            <person name="Onodera N.T."/>
            <person name="Poole A.M."/>
            <person name="Pritham E.J."/>
            <person name="Richards T.A."/>
            <person name="Rocap G."/>
            <person name="Roy S.W."/>
            <person name="Sarai C."/>
            <person name="Schaack S."/>
            <person name="Shirato S."/>
            <person name="Slamovits C.H."/>
            <person name="Spencer D.F."/>
            <person name="Suzuki S."/>
            <person name="Worden A.Z."/>
            <person name="Zauner S."/>
            <person name="Barry K."/>
            <person name="Bell C."/>
            <person name="Bharti A.K."/>
            <person name="Crow J.A."/>
            <person name="Grimwood J."/>
            <person name="Kramer R."/>
            <person name="Lindquist E."/>
            <person name="Lucas S."/>
            <person name="Salamov A."/>
            <person name="McFadden G.I."/>
            <person name="Lane C.E."/>
            <person name="Keeling P.J."/>
            <person name="Gray M.W."/>
            <person name="Grigoriev I.V."/>
            <person name="Archibald J.M."/>
        </authorList>
    </citation>
    <scope>NUCLEOTIDE SEQUENCE</scope>
    <source>
        <strain evidence="8 10">CCMP2712</strain>
    </source>
</reference>
<feature type="region of interest" description="Disordered" evidence="6">
    <location>
        <begin position="1"/>
        <end position="137"/>
    </location>
</feature>
<sequence length="357" mass="40623">MAGVVRGERAKACLQQQRSSPSTFYKSSSSVYGSSSPCCRPTSSHSSAPSSATPVRKNFHKENLNRLAFLEEQNRKKNQHYMPHDGKESRSRHPKSTVKFINDQDEECDSDASRKSTPEKTPNKTCGSDDTSFSLRSAGQPDVLTHVQRSGKEVAVERLHSTSLKQDKNRFNVFFTPCGIPYTQVQSPRIRRERDLIDRIESSLPSDSRLNFRPTSAPERKLKPGEIPGYLSRRKQEARAEAVRRADEAMKALVPPGFRLIEEAEKRSLLAEVRRLWEETMSEYLKLPVQGLTPSKVQKRRMLEKTIDDLEANIKIFQSDDSLILPETFSLSTFRPAMPPMSEGQRIKMLNDRPRPF</sequence>
<dbReference type="PANTHER" id="PTHR21490:SF2">
    <property type="entry name" value="ENKURIN DOMAIN-CONTAINING PROTEIN 1"/>
    <property type="match status" value="1"/>
</dbReference>
<feature type="compositionally biased region" description="Basic and acidic residues" evidence="6">
    <location>
        <begin position="82"/>
        <end position="91"/>
    </location>
</feature>
<dbReference type="PANTHER" id="PTHR21490">
    <property type="entry name" value="ENKURIN-RELATED"/>
    <property type="match status" value="1"/>
</dbReference>
<feature type="compositionally biased region" description="Polar residues" evidence="6">
    <location>
        <begin position="123"/>
        <end position="137"/>
    </location>
</feature>
<accession>L1I9G3</accession>
<feature type="compositionally biased region" description="Low complexity" evidence="6">
    <location>
        <begin position="19"/>
        <end position="54"/>
    </location>
</feature>
<proteinExistence type="predicted"/>
<organism evidence="8">
    <name type="scientific">Guillardia theta (strain CCMP2712)</name>
    <name type="common">Cryptophyte</name>
    <dbReference type="NCBI Taxonomy" id="905079"/>
    <lineage>
        <taxon>Eukaryota</taxon>
        <taxon>Cryptophyceae</taxon>
        <taxon>Pyrenomonadales</taxon>
        <taxon>Geminigeraceae</taxon>
        <taxon>Guillardia</taxon>
    </lineage>
</organism>
<keyword evidence="5" id="KW-0966">Cell projection</keyword>
<reference evidence="10" key="2">
    <citation type="submission" date="2012-11" db="EMBL/GenBank/DDBJ databases">
        <authorList>
            <person name="Kuo A."/>
            <person name="Curtis B.A."/>
            <person name="Tanifuji G."/>
            <person name="Burki F."/>
            <person name="Gruber A."/>
            <person name="Irimia M."/>
            <person name="Maruyama S."/>
            <person name="Arias M.C."/>
            <person name="Ball S.G."/>
            <person name="Gile G.H."/>
            <person name="Hirakawa Y."/>
            <person name="Hopkins J.F."/>
            <person name="Rensing S.A."/>
            <person name="Schmutz J."/>
            <person name="Symeonidi A."/>
            <person name="Elias M."/>
            <person name="Eveleigh R.J."/>
            <person name="Herman E.K."/>
            <person name="Klute M.J."/>
            <person name="Nakayama T."/>
            <person name="Obornik M."/>
            <person name="Reyes-Prieto A."/>
            <person name="Armbrust E.V."/>
            <person name="Aves S.J."/>
            <person name="Beiko R.G."/>
            <person name="Coutinho P."/>
            <person name="Dacks J.B."/>
            <person name="Durnford D.G."/>
            <person name="Fast N.M."/>
            <person name="Green B.R."/>
            <person name="Grisdale C."/>
            <person name="Hempe F."/>
            <person name="Henrissat B."/>
            <person name="Hoppner M.P."/>
            <person name="Ishida K.-I."/>
            <person name="Kim E."/>
            <person name="Koreny L."/>
            <person name="Kroth P.G."/>
            <person name="Liu Y."/>
            <person name="Malik S.-B."/>
            <person name="Maier U.G."/>
            <person name="McRose D."/>
            <person name="Mock T."/>
            <person name="Neilson J.A."/>
            <person name="Onodera N.T."/>
            <person name="Poole A.M."/>
            <person name="Pritham E.J."/>
            <person name="Richards T.A."/>
            <person name="Rocap G."/>
            <person name="Roy S.W."/>
            <person name="Sarai C."/>
            <person name="Schaack S."/>
            <person name="Shirato S."/>
            <person name="Slamovits C.H."/>
            <person name="Spencer D.F."/>
            <person name="Suzuki S."/>
            <person name="Worden A.Z."/>
            <person name="Zauner S."/>
            <person name="Barry K."/>
            <person name="Bell C."/>
            <person name="Bharti A.K."/>
            <person name="Crow J.A."/>
            <person name="Grimwood J."/>
            <person name="Kramer R."/>
            <person name="Lindquist E."/>
            <person name="Lucas S."/>
            <person name="Salamov A."/>
            <person name="McFadden G.I."/>
            <person name="Lane C.E."/>
            <person name="Keeling P.J."/>
            <person name="Gray M.W."/>
            <person name="Grigoriev I.V."/>
            <person name="Archibald J.M."/>
        </authorList>
    </citation>
    <scope>NUCLEOTIDE SEQUENCE</scope>
    <source>
        <strain evidence="10">CCMP2712</strain>
    </source>
</reference>
<dbReference type="GeneID" id="17289238"/>
<keyword evidence="10" id="KW-1185">Reference proteome</keyword>
<dbReference type="GO" id="GO:0005881">
    <property type="term" value="C:cytoplasmic microtubule"/>
    <property type="evidence" value="ECO:0007669"/>
    <property type="project" value="TreeGrafter"/>
</dbReference>
<evidence type="ECO:0000256" key="3">
    <source>
        <dbReference type="ARBA" id="ARBA00022490"/>
    </source>
</evidence>
<name>L1I9G3_GUITC</name>
<feature type="compositionally biased region" description="Basic and acidic residues" evidence="6">
    <location>
        <begin position="345"/>
        <end position="357"/>
    </location>
</feature>
<keyword evidence="4" id="KW-0206">Cytoskeleton</keyword>
<evidence type="ECO:0000256" key="6">
    <source>
        <dbReference type="SAM" id="MobiDB-lite"/>
    </source>
</evidence>
<evidence type="ECO:0000313" key="10">
    <source>
        <dbReference type="Proteomes" id="UP000011087"/>
    </source>
</evidence>
<evidence type="ECO:0000313" key="8">
    <source>
        <dbReference type="EMBL" id="EKX32495.1"/>
    </source>
</evidence>
<evidence type="ECO:0000313" key="9">
    <source>
        <dbReference type="EnsemblProtists" id="EKX32495"/>
    </source>
</evidence>